<dbReference type="OrthoDB" id="420651at2"/>
<dbReference type="EMBL" id="VTEZ01000001">
    <property type="protein sequence ID" value="TYS88500.1"/>
    <property type="molecule type" value="Genomic_DNA"/>
</dbReference>
<dbReference type="InterPro" id="IPR050855">
    <property type="entry name" value="NDM-1-like"/>
</dbReference>
<dbReference type="SUPFAM" id="SSF56281">
    <property type="entry name" value="Metallo-hydrolase/oxidoreductase"/>
    <property type="match status" value="1"/>
</dbReference>
<dbReference type="InterPro" id="IPR001279">
    <property type="entry name" value="Metallo-B-lactamas"/>
</dbReference>
<feature type="coiled-coil region" evidence="1">
    <location>
        <begin position="116"/>
        <end position="150"/>
    </location>
</feature>
<keyword evidence="3" id="KW-0378">Hydrolase</keyword>
<dbReference type="Pfam" id="PF00753">
    <property type="entry name" value="Lactamase_B"/>
    <property type="match status" value="1"/>
</dbReference>
<dbReference type="InterPro" id="IPR036866">
    <property type="entry name" value="RibonucZ/Hydroxyglut_hydro"/>
</dbReference>
<dbReference type="GO" id="GO:0016787">
    <property type="term" value="F:hydrolase activity"/>
    <property type="evidence" value="ECO:0007669"/>
    <property type="project" value="UniProtKB-KW"/>
</dbReference>
<comment type="caution">
    <text evidence="3">The sequence shown here is derived from an EMBL/GenBank/DDBJ whole genome shotgun (WGS) entry which is preliminary data.</text>
</comment>
<dbReference type="Proteomes" id="UP000324269">
    <property type="component" value="Unassembled WGS sequence"/>
</dbReference>
<evidence type="ECO:0000313" key="4">
    <source>
        <dbReference type="Proteomes" id="UP000324269"/>
    </source>
</evidence>
<sequence>MRVKTVIEKINDTDYFSLYVLCDGVYAAIATPGQGAWSNAGIVDLGEELLIFDSFATPSAGYELRKQAEEMTGKPVKYLINSHYHGDHVFGNQAFADTTIISTSLTRKWFEEKNKIVDLKTEIEEMEDYLNKLEKQIELTADRVMKASQINQYKEMEAILKDLPTIKLVLPTYLFEEKMVIEGSKRKVELHCFGGGHTPSDTFLYLPQEKIGFMGDLVTVDLHVPIYDPEEFCAILKKVKLLDIKTVVPGHGSPGGNELVCTLEKYLSFLIEKTKEAVKNGVPLEVFVSNLEIPDEYGEWKGVNGIRGNLSKVYAFYAGEKVMK</sequence>
<dbReference type="SMART" id="SM00849">
    <property type="entry name" value="Lactamase_B"/>
    <property type="match status" value="1"/>
</dbReference>
<organism evidence="3 4">
    <name type="scientific">Rossellomorea aquimaris</name>
    <dbReference type="NCBI Taxonomy" id="189382"/>
    <lineage>
        <taxon>Bacteria</taxon>
        <taxon>Bacillati</taxon>
        <taxon>Bacillota</taxon>
        <taxon>Bacilli</taxon>
        <taxon>Bacillales</taxon>
        <taxon>Bacillaceae</taxon>
        <taxon>Rossellomorea</taxon>
    </lineage>
</organism>
<name>A0A5D4U3J7_9BACI</name>
<proteinExistence type="predicted"/>
<accession>A0A5D4U3J7</accession>
<dbReference type="Gene3D" id="3.60.15.10">
    <property type="entry name" value="Ribonuclease Z/Hydroxyacylglutathione hydrolase-like"/>
    <property type="match status" value="1"/>
</dbReference>
<dbReference type="PANTHER" id="PTHR42951">
    <property type="entry name" value="METALLO-BETA-LACTAMASE DOMAIN-CONTAINING"/>
    <property type="match status" value="1"/>
</dbReference>
<evidence type="ECO:0000256" key="1">
    <source>
        <dbReference type="SAM" id="Coils"/>
    </source>
</evidence>
<evidence type="ECO:0000313" key="3">
    <source>
        <dbReference type="EMBL" id="TYS88500.1"/>
    </source>
</evidence>
<protein>
    <submittedName>
        <fullName evidence="3">MBL fold metallo-hydrolase</fullName>
    </submittedName>
</protein>
<feature type="domain" description="Metallo-beta-lactamase" evidence="2">
    <location>
        <begin position="37"/>
        <end position="251"/>
    </location>
</feature>
<reference evidence="3 4" key="1">
    <citation type="submission" date="2019-08" db="EMBL/GenBank/DDBJ databases">
        <title>Bacillus genomes from the desert of Cuatro Cienegas, Coahuila.</title>
        <authorList>
            <person name="Olmedo-Alvarez G."/>
        </authorList>
    </citation>
    <scope>NUCLEOTIDE SEQUENCE [LARGE SCALE GENOMIC DNA]</scope>
    <source>
        <strain evidence="3 4">CH87b_3T</strain>
    </source>
</reference>
<dbReference type="PANTHER" id="PTHR42951:SF4">
    <property type="entry name" value="ACYL-COENZYME A THIOESTERASE MBLAC2"/>
    <property type="match status" value="1"/>
</dbReference>
<gene>
    <name evidence="3" type="ORF">FZC85_03485</name>
</gene>
<dbReference type="CDD" id="cd16282">
    <property type="entry name" value="metallo-hydrolase-like_MBL-fold"/>
    <property type="match status" value="1"/>
</dbReference>
<keyword evidence="1" id="KW-0175">Coiled coil</keyword>
<evidence type="ECO:0000259" key="2">
    <source>
        <dbReference type="SMART" id="SM00849"/>
    </source>
</evidence>
<dbReference type="AlphaFoldDB" id="A0A5D4U3J7"/>